<dbReference type="OrthoDB" id="2382290at2"/>
<gene>
    <name evidence="1" type="ORF">C7459_103137</name>
</gene>
<organism evidence="1 2">
    <name type="scientific">Tumebacillus permanentifrigoris</name>
    <dbReference type="NCBI Taxonomy" id="378543"/>
    <lineage>
        <taxon>Bacteria</taxon>
        <taxon>Bacillati</taxon>
        <taxon>Bacillota</taxon>
        <taxon>Bacilli</taxon>
        <taxon>Bacillales</taxon>
        <taxon>Alicyclobacillaceae</taxon>
        <taxon>Tumebacillus</taxon>
    </lineage>
</organism>
<reference evidence="1 2" key="1">
    <citation type="submission" date="2018-05" db="EMBL/GenBank/DDBJ databases">
        <title>Genomic Encyclopedia of Type Strains, Phase IV (KMG-IV): sequencing the most valuable type-strain genomes for metagenomic binning, comparative biology and taxonomic classification.</title>
        <authorList>
            <person name="Goeker M."/>
        </authorList>
    </citation>
    <scope>NUCLEOTIDE SEQUENCE [LARGE SCALE GENOMIC DNA]</scope>
    <source>
        <strain evidence="1 2">DSM 18773</strain>
    </source>
</reference>
<dbReference type="EMBL" id="QGGL01000003">
    <property type="protein sequence ID" value="PWK15598.1"/>
    <property type="molecule type" value="Genomic_DNA"/>
</dbReference>
<proteinExistence type="predicted"/>
<keyword evidence="2" id="KW-1185">Reference proteome</keyword>
<accession>A0A316DCZ9</accession>
<protein>
    <submittedName>
        <fullName evidence="1">Uncharacterized protein</fullName>
    </submittedName>
</protein>
<sequence>MSLVLMEDLKRTSTRRTTVIASIRIFRPVLKIARFTYRSSRFLIAKTVWVFVGTRPVFKQEQEQHHQPPEVVQEAMKV</sequence>
<evidence type="ECO:0000313" key="1">
    <source>
        <dbReference type="EMBL" id="PWK15598.1"/>
    </source>
</evidence>
<dbReference type="Proteomes" id="UP000245634">
    <property type="component" value="Unassembled WGS sequence"/>
</dbReference>
<name>A0A316DCZ9_9BACL</name>
<dbReference type="AlphaFoldDB" id="A0A316DCZ9"/>
<comment type="caution">
    <text evidence="1">The sequence shown here is derived from an EMBL/GenBank/DDBJ whole genome shotgun (WGS) entry which is preliminary data.</text>
</comment>
<dbReference type="RefSeq" id="WP_146200945.1">
    <property type="nucleotide sequence ID" value="NZ_QGGL01000003.1"/>
</dbReference>
<evidence type="ECO:0000313" key="2">
    <source>
        <dbReference type="Proteomes" id="UP000245634"/>
    </source>
</evidence>